<dbReference type="PANTHER" id="PTHR12625:SF2">
    <property type="entry name" value="PROTEIN LMBR1L"/>
    <property type="match status" value="1"/>
</dbReference>
<gene>
    <name evidence="14" type="primary">LMBR1L</name>
</gene>
<dbReference type="Proteomes" id="UP000694857">
    <property type="component" value="Chromosome 10"/>
</dbReference>
<feature type="transmembrane region" description="Helical" evidence="12">
    <location>
        <begin position="155"/>
        <end position="176"/>
    </location>
</feature>
<evidence type="ECO:0000256" key="2">
    <source>
        <dbReference type="ARBA" id="ARBA00004651"/>
    </source>
</evidence>
<comment type="similarity">
    <text evidence="3">Belongs to the LIMR family.</text>
</comment>
<dbReference type="GO" id="GO:0016055">
    <property type="term" value="P:Wnt signaling pathway"/>
    <property type="evidence" value="ECO:0007669"/>
    <property type="project" value="UniProtKB-KW"/>
</dbReference>
<reference evidence="14" key="1">
    <citation type="submission" date="2025-08" db="UniProtKB">
        <authorList>
            <consortium name="RefSeq"/>
        </authorList>
    </citation>
    <scope>IDENTIFICATION</scope>
    <source>
        <tissue evidence="14">Epidermis and Blubber</tissue>
    </source>
</reference>
<evidence type="ECO:0000256" key="4">
    <source>
        <dbReference type="ARBA" id="ARBA00022475"/>
    </source>
</evidence>
<accession>A0A8B8YHZ5</accession>
<dbReference type="CTD" id="55716"/>
<dbReference type="AlphaFoldDB" id="A0A8B8YHZ5"/>
<evidence type="ECO:0000256" key="6">
    <source>
        <dbReference type="ARBA" id="ARBA00022687"/>
    </source>
</evidence>
<dbReference type="PANTHER" id="PTHR12625">
    <property type="entry name" value="LIPOCALIN-1 INTERACTING MEMBRANE RECEPTOR LIMR"/>
    <property type="match status" value="1"/>
</dbReference>
<proteinExistence type="inferred from homology"/>
<keyword evidence="13" id="KW-1185">Reference proteome</keyword>
<evidence type="ECO:0000256" key="3">
    <source>
        <dbReference type="ARBA" id="ARBA00010487"/>
    </source>
</evidence>
<dbReference type="InterPro" id="IPR006876">
    <property type="entry name" value="LMBR1-like_membr_prot"/>
</dbReference>
<keyword evidence="4" id="KW-1003">Cell membrane</keyword>
<evidence type="ECO:0000313" key="13">
    <source>
        <dbReference type="Proteomes" id="UP000694857"/>
    </source>
</evidence>
<protein>
    <submittedName>
        <fullName evidence="14">Protein LMBR1L isoform X3</fullName>
    </submittedName>
</protein>
<evidence type="ECO:0000256" key="8">
    <source>
        <dbReference type="ARBA" id="ARBA00022824"/>
    </source>
</evidence>
<evidence type="ECO:0000313" key="14">
    <source>
        <dbReference type="RefSeq" id="XP_036721056.1"/>
    </source>
</evidence>
<feature type="transmembrane region" description="Helical" evidence="12">
    <location>
        <begin position="63"/>
        <end position="87"/>
    </location>
</feature>
<keyword evidence="8" id="KW-0256">Endoplasmic reticulum</keyword>
<feature type="transmembrane region" description="Helical" evidence="12">
    <location>
        <begin position="107"/>
        <end position="134"/>
    </location>
</feature>
<keyword evidence="6" id="KW-0879">Wnt signaling pathway</keyword>
<feature type="transmembrane region" description="Helical" evidence="12">
    <location>
        <begin position="423"/>
        <end position="440"/>
    </location>
</feature>
<dbReference type="GO" id="GO:0005886">
    <property type="term" value="C:plasma membrane"/>
    <property type="evidence" value="ECO:0007669"/>
    <property type="project" value="UniProtKB-SubCell"/>
</dbReference>
<dbReference type="GeneID" id="118901706"/>
<evidence type="ECO:0000256" key="12">
    <source>
        <dbReference type="SAM" id="Phobius"/>
    </source>
</evidence>
<dbReference type="InterPro" id="IPR008075">
    <property type="entry name" value="LIMR"/>
</dbReference>
<dbReference type="GO" id="GO:0004888">
    <property type="term" value="F:transmembrane signaling receptor activity"/>
    <property type="evidence" value="ECO:0007669"/>
    <property type="project" value="TreeGrafter"/>
</dbReference>
<feature type="transmembrane region" description="Helical" evidence="12">
    <location>
        <begin position="196"/>
        <end position="218"/>
    </location>
</feature>
<evidence type="ECO:0000256" key="11">
    <source>
        <dbReference type="ARBA" id="ARBA00023170"/>
    </source>
</evidence>
<dbReference type="Pfam" id="PF04791">
    <property type="entry name" value="LMBR1"/>
    <property type="match status" value="2"/>
</dbReference>
<feature type="transmembrane region" description="Helical" evidence="12">
    <location>
        <begin position="460"/>
        <end position="483"/>
    </location>
</feature>
<name>A0A8B8YHZ5_BALMU</name>
<organism evidence="13 14">
    <name type="scientific">Balaenoptera musculus</name>
    <name type="common">Blue whale</name>
    <dbReference type="NCBI Taxonomy" id="9771"/>
    <lineage>
        <taxon>Eukaryota</taxon>
        <taxon>Metazoa</taxon>
        <taxon>Chordata</taxon>
        <taxon>Craniata</taxon>
        <taxon>Vertebrata</taxon>
        <taxon>Euteleostomi</taxon>
        <taxon>Mammalia</taxon>
        <taxon>Eutheria</taxon>
        <taxon>Laurasiatheria</taxon>
        <taxon>Artiodactyla</taxon>
        <taxon>Whippomorpha</taxon>
        <taxon>Cetacea</taxon>
        <taxon>Mysticeti</taxon>
        <taxon>Balaenopteridae</taxon>
        <taxon>Balaenoptera</taxon>
    </lineage>
</organism>
<feature type="transmembrane region" description="Helical" evidence="12">
    <location>
        <begin position="384"/>
        <end position="411"/>
    </location>
</feature>
<evidence type="ECO:0000256" key="1">
    <source>
        <dbReference type="ARBA" id="ARBA00004477"/>
    </source>
</evidence>
<keyword evidence="11" id="KW-0675">Receptor</keyword>
<keyword evidence="5" id="KW-0254">Endocytosis</keyword>
<sequence length="520" mass="57971">MEAADYEVLSVREQLFHERVRECIISTLLFATLYILCHIALTHFKKPAEFTTADDEDATVNKIALELCTFTLAVALGAVLLLPFSIISNEVLLSLPRNYYIQWLNGSLIHGLWNLVFLFSNLSLIFLMPFAYFFTESEGFAGSKKGVLARVYETVVMLMLLTLLVLGMVWVASAIVDNNKASRESLYDFWEYYLPYLYSCISFLGVLLLLVCTPLGLARMFSVTGKLLVKPRLLEDLEEQLHCSAFEEAALTRRICSETQLFPVGMVSVARAGPVQDLGTAPSSLPSDPTSCWLPLDMELLHRQVLALQTQRVLLEKRRKASAWQRNLGYPLAMLCLLVLTGLSVLTVAIHILELLIDEAAMPRGMQGASLGQVSFSKLGSFGAVVQVVLIFYLMVSSVVGFYSSPLFWGLRPRWHDTAMTQIIGNCVCLLVLSSALPVFSRTLGLTRLDLLGDFGRFNWLGNFYIVFLYNAAFAGLTTLCLVKTFTAAVRAELIRAFGLDRLPLPVSGFPRASRKTQHQ</sequence>
<dbReference type="GO" id="GO:0005789">
    <property type="term" value="C:endoplasmic reticulum membrane"/>
    <property type="evidence" value="ECO:0007669"/>
    <property type="project" value="UniProtKB-SubCell"/>
</dbReference>
<evidence type="ECO:0000256" key="7">
    <source>
        <dbReference type="ARBA" id="ARBA00022692"/>
    </source>
</evidence>
<evidence type="ECO:0000256" key="5">
    <source>
        <dbReference type="ARBA" id="ARBA00022583"/>
    </source>
</evidence>
<evidence type="ECO:0000256" key="9">
    <source>
        <dbReference type="ARBA" id="ARBA00022989"/>
    </source>
</evidence>
<keyword evidence="10 12" id="KW-0472">Membrane</keyword>
<dbReference type="PRINTS" id="PR01692">
    <property type="entry name" value="LIPOCALINIMR"/>
</dbReference>
<feature type="transmembrane region" description="Helical" evidence="12">
    <location>
        <begin position="24"/>
        <end position="42"/>
    </location>
</feature>
<dbReference type="GO" id="GO:0006898">
    <property type="term" value="P:receptor-mediated endocytosis"/>
    <property type="evidence" value="ECO:0007669"/>
    <property type="project" value="TreeGrafter"/>
</dbReference>
<comment type="subcellular location">
    <subcellularLocation>
        <location evidence="2">Cell membrane</location>
        <topology evidence="2">Multi-pass membrane protein</topology>
    </subcellularLocation>
    <subcellularLocation>
        <location evidence="1">Endoplasmic reticulum membrane</location>
        <topology evidence="1">Multi-pass membrane protein</topology>
    </subcellularLocation>
</comment>
<dbReference type="RefSeq" id="XP_036721056.1">
    <property type="nucleotide sequence ID" value="XM_036865161.1"/>
</dbReference>
<keyword evidence="7 12" id="KW-0812">Transmembrane</keyword>
<keyword evidence="9 12" id="KW-1133">Transmembrane helix</keyword>
<evidence type="ECO:0000256" key="10">
    <source>
        <dbReference type="ARBA" id="ARBA00023136"/>
    </source>
</evidence>
<feature type="transmembrane region" description="Helical" evidence="12">
    <location>
        <begin position="328"/>
        <end position="353"/>
    </location>
</feature>